<keyword evidence="2" id="KW-1185">Reference proteome</keyword>
<comment type="caution">
    <text evidence="1">The sequence shown here is derived from an EMBL/GenBank/DDBJ whole genome shotgun (WGS) entry which is preliminary data.</text>
</comment>
<dbReference type="EMBL" id="CM055098">
    <property type="protein sequence ID" value="KAJ7550000.1"/>
    <property type="molecule type" value="Genomic_DNA"/>
</dbReference>
<protein>
    <submittedName>
        <fullName evidence="1">Uncharacterized protein</fullName>
    </submittedName>
</protein>
<name>A0ACC2D710_DIPCM</name>
<evidence type="ECO:0000313" key="2">
    <source>
        <dbReference type="Proteomes" id="UP001162992"/>
    </source>
</evidence>
<accession>A0ACC2D710</accession>
<evidence type="ECO:0000313" key="1">
    <source>
        <dbReference type="EMBL" id="KAJ7550000.1"/>
    </source>
</evidence>
<dbReference type="Proteomes" id="UP001162992">
    <property type="component" value="Chromosome 7"/>
</dbReference>
<organism evidence="1 2">
    <name type="scientific">Diphasiastrum complanatum</name>
    <name type="common">Issler's clubmoss</name>
    <name type="synonym">Lycopodium complanatum</name>
    <dbReference type="NCBI Taxonomy" id="34168"/>
    <lineage>
        <taxon>Eukaryota</taxon>
        <taxon>Viridiplantae</taxon>
        <taxon>Streptophyta</taxon>
        <taxon>Embryophyta</taxon>
        <taxon>Tracheophyta</taxon>
        <taxon>Lycopodiopsida</taxon>
        <taxon>Lycopodiales</taxon>
        <taxon>Lycopodiaceae</taxon>
        <taxon>Lycopodioideae</taxon>
        <taxon>Diphasiastrum</taxon>
    </lineage>
</organism>
<gene>
    <name evidence="1" type="ORF">O6H91_07G077800</name>
</gene>
<proteinExistence type="predicted"/>
<sequence>MVRWSETLGRACRLQGSMPEISASNRKSFVSQSVQLHSFEGGVCNPHTLAALSNMRSSAELPSFKLNSGTSMPAIGLGFANADNSPDSKAIAAVLHAIEVGYRHFDTASIYGTECALGDALSKALSAGMVSRQDLFITSKLWSDSHDPKDVIPALQQTLTNLKLDYLDLYLIHSPMKLKKGAIYPPKAEEVLPSDIEGAWSGMETCFERGLAKAIGVSNFLVKDLAQLLAHARVPPAVNQVEMHPVWQQKKLRKFCNGVGIHVSAWSPLGAPGTYYGINDVFTNPVIKSISSKHNKSPTQVALRWSFQLGASVLPKSFTFSRIIENFNISDWELSPEDMTNIGNIKRRPLSILEQYYIEHGTPFKTMDDSEDEDP</sequence>
<reference evidence="2" key="1">
    <citation type="journal article" date="2024" name="Proc. Natl. Acad. Sci. U.S.A.">
        <title>Extraordinary preservation of gene collinearity over three hundred million years revealed in homosporous lycophytes.</title>
        <authorList>
            <person name="Li C."/>
            <person name="Wickell D."/>
            <person name="Kuo L.Y."/>
            <person name="Chen X."/>
            <person name="Nie B."/>
            <person name="Liao X."/>
            <person name="Peng D."/>
            <person name="Ji J."/>
            <person name="Jenkins J."/>
            <person name="Williams M."/>
            <person name="Shu S."/>
            <person name="Plott C."/>
            <person name="Barry K."/>
            <person name="Rajasekar S."/>
            <person name="Grimwood J."/>
            <person name="Han X."/>
            <person name="Sun S."/>
            <person name="Hou Z."/>
            <person name="He W."/>
            <person name="Dai G."/>
            <person name="Sun C."/>
            <person name="Schmutz J."/>
            <person name="Leebens-Mack J.H."/>
            <person name="Li F.W."/>
            <person name="Wang L."/>
        </authorList>
    </citation>
    <scope>NUCLEOTIDE SEQUENCE [LARGE SCALE GENOMIC DNA]</scope>
    <source>
        <strain evidence="2">cv. PW_Plant_1</strain>
    </source>
</reference>